<keyword evidence="3" id="KW-1185">Reference proteome</keyword>
<dbReference type="InterPro" id="IPR029063">
    <property type="entry name" value="SAM-dependent_MTases_sf"/>
</dbReference>
<gene>
    <name evidence="2" type="ORF">QYF61_010698</name>
</gene>
<name>A0AAN7NLM2_MYCAM</name>
<reference evidence="2 3" key="1">
    <citation type="journal article" date="2023" name="J. Hered.">
        <title>Chromosome-level genome of the wood stork (Mycteria americana) provides insight into avian chromosome evolution.</title>
        <authorList>
            <person name="Flamio R. Jr."/>
            <person name="Ramstad K.M."/>
        </authorList>
    </citation>
    <scope>NUCLEOTIDE SEQUENCE [LARGE SCALE GENOMIC DNA]</scope>
    <source>
        <strain evidence="2">JAX WOST 10</strain>
    </source>
</reference>
<dbReference type="EMBL" id="JAUNZN010000002">
    <property type="protein sequence ID" value="KAK4826689.1"/>
    <property type="molecule type" value="Genomic_DNA"/>
</dbReference>
<dbReference type="AlphaFoldDB" id="A0AAN7NLM2"/>
<dbReference type="Gene3D" id="3.40.50.150">
    <property type="entry name" value="Vaccinia Virus protein VP39"/>
    <property type="match status" value="1"/>
</dbReference>
<proteinExistence type="predicted"/>
<accession>A0AAN7NLM2</accession>
<evidence type="ECO:0000256" key="1">
    <source>
        <dbReference type="SAM" id="MobiDB-lite"/>
    </source>
</evidence>
<feature type="compositionally biased region" description="Basic and acidic residues" evidence="1">
    <location>
        <begin position="139"/>
        <end position="162"/>
    </location>
</feature>
<dbReference type="Proteomes" id="UP001333110">
    <property type="component" value="Unassembled WGS sequence"/>
</dbReference>
<comment type="caution">
    <text evidence="2">The sequence shown here is derived from an EMBL/GenBank/DDBJ whole genome shotgun (WGS) entry which is preliminary data.</text>
</comment>
<organism evidence="2 3">
    <name type="scientific">Mycteria americana</name>
    <name type="common">Wood stork</name>
    <dbReference type="NCBI Taxonomy" id="33587"/>
    <lineage>
        <taxon>Eukaryota</taxon>
        <taxon>Metazoa</taxon>
        <taxon>Chordata</taxon>
        <taxon>Craniata</taxon>
        <taxon>Vertebrata</taxon>
        <taxon>Euteleostomi</taxon>
        <taxon>Archelosauria</taxon>
        <taxon>Archosauria</taxon>
        <taxon>Dinosauria</taxon>
        <taxon>Saurischia</taxon>
        <taxon>Theropoda</taxon>
        <taxon>Coelurosauria</taxon>
        <taxon>Aves</taxon>
        <taxon>Neognathae</taxon>
        <taxon>Neoaves</taxon>
        <taxon>Aequornithes</taxon>
        <taxon>Ciconiiformes</taxon>
        <taxon>Ciconiidae</taxon>
        <taxon>Mycteria</taxon>
    </lineage>
</organism>
<feature type="compositionally biased region" description="Low complexity" evidence="1">
    <location>
        <begin position="90"/>
        <end position="113"/>
    </location>
</feature>
<sequence length="178" mass="19028">MLGPELQVKVAAFAGEWIWALCTAHPGHFGNVACLGANAMKHLPTSSAKLRETQITTMCWGLAHAYRALFNTIQYPQGEEKISGSDDKATGTVATPTPATGTAVAPAPVTGTASEPGNQPVPASVTPIHKKNSWKRKSACLERNDEKAGPSRGEEEVEELINKMETTRSLSLSELQDM</sequence>
<evidence type="ECO:0000313" key="2">
    <source>
        <dbReference type="EMBL" id="KAK4826689.1"/>
    </source>
</evidence>
<evidence type="ECO:0000313" key="3">
    <source>
        <dbReference type="Proteomes" id="UP001333110"/>
    </source>
</evidence>
<feature type="region of interest" description="Disordered" evidence="1">
    <location>
        <begin position="81"/>
        <end position="162"/>
    </location>
</feature>
<feature type="compositionally biased region" description="Basic residues" evidence="1">
    <location>
        <begin position="128"/>
        <end position="138"/>
    </location>
</feature>
<protein>
    <submittedName>
        <fullName evidence="2">Uncharacterized protein</fullName>
    </submittedName>
</protein>